<keyword evidence="2" id="KW-1185">Reference proteome</keyword>
<dbReference type="EMBL" id="CP141614">
    <property type="protein sequence ID" value="WRP15774.1"/>
    <property type="molecule type" value="Genomic_DNA"/>
</dbReference>
<protein>
    <submittedName>
        <fullName evidence="1">Uncharacterized protein</fullName>
    </submittedName>
</protein>
<organism evidence="1 2">
    <name type="scientific">Geochorda subterranea</name>
    <dbReference type="NCBI Taxonomy" id="3109564"/>
    <lineage>
        <taxon>Bacteria</taxon>
        <taxon>Bacillati</taxon>
        <taxon>Bacillota</taxon>
        <taxon>Limnochordia</taxon>
        <taxon>Limnochordales</taxon>
        <taxon>Geochordaceae</taxon>
        <taxon>Geochorda</taxon>
    </lineage>
</organism>
<reference evidence="2" key="1">
    <citation type="submission" date="2023-12" db="EMBL/GenBank/DDBJ databases">
        <title>Novel isolates from deep terrestrial aquifers shed light on the physiology and ecology of the class Limnochordia.</title>
        <authorList>
            <person name="Karnachuk O.V."/>
            <person name="Lukina A.P."/>
            <person name="Avakyan M.R."/>
            <person name="Kadnikov V."/>
            <person name="Begmatov S."/>
            <person name="Beletsky A.V."/>
            <person name="Mardanov A.V."/>
            <person name="Ravin N.V."/>
        </authorList>
    </citation>
    <scope>NUCLEOTIDE SEQUENCE [LARGE SCALE GENOMIC DNA]</scope>
    <source>
        <strain evidence="2">LN</strain>
    </source>
</reference>
<name>A0ABZ1BSL2_9FIRM</name>
<gene>
    <name evidence="1" type="ORF">VLY81_06365</name>
</gene>
<dbReference type="Proteomes" id="UP001333102">
    <property type="component" value="Chromosome"/>
</dbReference>
<sequence length="192" mass="21507">MTVSGMAGFEQALKEFLSSVPNWLEAVAARLTEQERHVLQAMPCSPWWVRAVWPTARDLQWRAVHVWFEGERRALHRAAQQARHIAATVLPVSAAYEQVRHLLQDVRLRVPGLADTVLRLQQQHARTLTLIACEGRAASLEAKAAVRDAGGRIGAFIAEQARQLSAWARQRAADLRTLRRQVDQEAARLGLA</sequence>
<dbReference type="RefSeq" id="WP_324670182.1">
    <property type="nucleotide sequence ID" value="NZ_CP141614.1"/>
</dbReference>
<evidence type="ECO:0000313" key="1">
    <source>
        <dbReference type="EMBL" id="WRP15774.1"/>
    </source>
</evidence>
<evidence type="ECO:0000313" key="2">
    <source>
        <dbReference type="Proteomes" id="UP001333102"/>
    </source>
</evidence>
<proteinExistence type="predicted"/>
<accession>A0ABZ1BSL2</accession>